<protein>
    <submittedName>
        <fullName evidence="2">Uncharacterized protein</fullName>
    </submittedName>
</protein>
<evidence type="ECO:0000313" key="2">
    <source>
        <dbReference type="EMBL" id="MBT0994704.1"/>
    </source>
</evidence>
<feature type="compositionally biased region" description="Low complexity" evidence="1">
    <location>
        <begin position="48"/>
        <end position="58"/>
    </location>
</feature>
<feature type="region of interest" description="Disordered" evidence="1">
    <location>
        <begin position="185"/>
        <end position="294"/>
    </location>
</feature>
<sequence>MTDDFSRPATPLDDPLDPTVAREPTAPPHDTPVAQGGEGGVADRAKSAAGTAGEAGGTLLEHAKEGASDVTGEARRQVGDLWSQARGEVSDQVGTQQQRLAGGLQTFGGDLHRMAGASDEQGVAADLARQLGGRADDLGRWLEEHGPDDVLDEVRSFARRRPGTFLLVAAGAGLLVGRLARALKDASGDDAPTSTTGGSTTGSSSAGVRTTTSSPVRSSTAGATVPRTSAFPSTPTSSGTSTPSSPVGSPGPTTGSTGGFTDVPGYPDDPTSSTPGSVPPSPGPRPGYDAGGRP</sequence>
<evidence type="ECO:0000256" key="1">
    <source>
        <dbReference type="SAM" id="MobiDB-lite"/>
    </source>
</evidence>
<dbReference type="EMBL" id="JAHBOH010000001">
    <property type="protein sequence ID" value="MBT0994704.1"/>
    <property type="molecule type" value="Genomic_DNA"/>
</dbReference>
<reference evidence="2 3" key="1">
    <citation type="submission" date="2021-05" db="EMBL/GenBank/DDBJ databases">
        <title>Description of Cellulomonas sp. DKR-3 sp. nov.</title>
        <authorList>
            <person name="Dahal R.H."/>
            <person name="Chaudhary D.K."/>
        </authorList>
    </citation>
    <scope>NUCLEOTIDE SEQUENCE [LARGE SCALE GENOMIC DNA]</scope>
    <source>
        <strain evidence="2 3">DKR-3</strain>
    </source>
</reference>
<organism evidence="2 3">
    <name type="scientific">Cellulomonas fulva</name>
    <dbReference type="NCBI Taxonomy" id="2835530"/>
    <lineage>
        <taxon>Bacteria</taxon>
        <taxon>Bacillati</taxon>
        <taxon>Actinomycetota</taxon>
        <taxon>Actinomycetes</taxon>
        <taxon>Micrococcales</taxon>
        <taxon>Cellulomonadaceae</taxon>
        <taxon>Cellulomonas</taxon>
    </lineage>
</organism>
<feature type="compositionally biased region" description="Low complexity" evidence="1">
    <location>
        <begin position="228"/>
        <end position="261"/>
    </location>
</feature>
<feature type="compositionally biased region" description="Low complexity" evidence="1">
    <location>
        <begin position="10"/>
        <end position="19"/>
    </location>
</feature>
<feature type="compositionally biased region" description="Low complexity" evidence="1">
    <location>
        <begin position="193"/>
        <end position="220"/>
    </location>
</feature>
<name>A0ABS5TZZ3_9CELL</name>
<evidence type="ECO:0000313" key="3">
    <source>
        <dbReference type="Proteomes" id="UP000722125"/>
    </source>
</evidence>
<dbReference type="RefSeq" id="WP_214350089.1">
    <property type="nucleotide sequence ID" value="NZ_JAHBOH010000001.1"/>
</dbReference>
<dbReference type="Proteomes" id="UP000722125">
    <property type="component" value="Unassembled WGS sequence"/>
</dbReference>
<accession>A0ABS5TZZ3</accession>
<keyword evidence="3" id="KW-1185">Reference proteome</keyword>
<feature type="region of interest" description="Disordered" evidence="1">
    <location>
        <begin position="1"/>
        <end position="58"/>
    </location>
</feature>
<gene>
    <name evidence="2" type="ORF">KIN34_10445</name>
</gene>
<proteinExistence type="predicted"/>
<comment type="caution">
    <text evidence="2">The sequence shown here is derived from an EMBL/GenBank/DDBJ whole genome shotgun (WGS) entry which is preliminary data.</text>
</comment>